<evidence type="ECO:0000313" key="1">
    <source>
        <dbReference type="EMBL" id="WAQ98330.1"/>
    </source>
</evidence>
<protein>
    <submittedName>
        <fullName evidence="1">Uncharacterized protein</fullName>
    </submittedName>
</protein>
<reference evidence="1" key="1">
    <citation type="submission" date="2022-11" db="EMBL/GenBank/DDBJ databases">
        <title>Centuries of genome instability and evolution in soft-shell clam transmissible cancer (bioRxiv).</title>
        <authorList>
            <person name="Hart S.F.M."/>
            <person name="Yonemitsu M.A."/>
            <person name="Giersch R.M."/>
            <person name="Beal B.F."/>
            <person name="Arriagada G."/>
            <person name="Davis B.W."/>
            <person name="Ostrander E.A."/>
            <person name="Goff S.P."/>
            <person name="Metzger M.J."/>
        </authorList>
    </citation>
    <scope>NUCLEOTIDE SEQUENCE</scope>
    <source>
        <strain evidence="1">MELC-2E11</strain>
        <tissue evidence="1">Siphon/mantle</tissue>
    </source>
</reference>
<keyword evidence="2" id="KW-1185">Reference proteome</keyword>
<organism evidence="1 2">
    <name type="scientific">Mya arenaria</name>
    <name type="common">Soft-shell clam</name>
    <dbReference type="NCBI Taxonomy" id="6604"/>
    <lineage>
        <taxon>Eukaryota</taxon>
        <taxon>Metazoa</taxon>
        <taxon>Spiralia</taxon>
        <taxon>Lophotrochozoa</taxon>
        <taxon>Mollusca</taxon>
        <taxon>Bivalvia</taxon>
        <taxon>Autobranchia</taxon>
        <taxon>Heteroconchia</taxon>
        <taxon>Euheterodonta</taxon>
        <taxon>Imparidentia</taxon>
        <taxon>Neoheterodontei</taxon>
        <taxon>Myida</taxon>
        <taxon>Myoidea</taxon>
        <taxon>Myidae</taxon>
        <taxon>Mya</taxon>
    </lineage>
</organism>
<accession>A0ABY7DTQ2</accession>
<evidence type="ECO:0000313" key="2">
    <source>
        <dbReference type="Proteomes" id="UP001164746"/>
    </source>
</evidence>
<gene>
    <name evidence="1" type="ORF">MAR_022703</name>
</gene>
<proteinExistence type="predicted"/>
<name>A0ABY7DTQ2_MYAAR</name>
<dbReference type="Gene3D" id="3.30.460.90">
    <property type="match status" value="1"/>
</dbReference>
<dbReference type="EMBL" id="CP111014">
    <property type="protein sequence ID" value="WAQ98330.1"/>
    <property type="molecule type" value="Genomic_DNA"/>
</dbReference>
<dbReference type="Proteomes" id="UP001164746">
    <property type="component" value="Chromosome 3"/>
</dbReference>
<sequence length="132" mass="15429">MFTGLNSQDIRQVNAEIRQSSQFRRQQVSSHVGIYNNEWQKPITEFGRNNPQWQVNLNASPYVGNIEVDSSDWEESRRAVDEVMNLLLKELRCQAEHFEGLRIDSYVRQGSSREGLKVLKADEYDAMLEFNF</sequence>